<organism evidence="2 3">
    <name type="scientific">Moniliophthora roreri</name>
    <name type="common">Frosty pod rot fungus</name>
    <name type="synonym">Monilia roreri</name>
    <dbReference type="NCBI Taxonomy" id="221103"/>
    <lineage>
        <taxon>Eukaryota</taxon>
        <taxon>Fungi</taxon>
        <taxon>Dikarya</taxon>
        <taxon>Basidiomycota</taxon>
        <taxon>Agaricomycotina</taxon>
        <taxon>Agaricomycetes</taxon>
        <taxon>Agaricomycetidae</taxon>
        <taxon>Agaricales</taxon>
        <taxon>Marasmiineae</taxon>
        <taxon>Marasmiaceae</taxon>
        <taxon>Moniliophthora</taxon>
    </lineage>
</organism>
<feature type="region of interest" description="Disordered" evidence="1">
    <location>
        <begin position="225"/>
        <end position="261"/>
    </location>
</feature>
<protein>
    <submittedName>
        <fullName evidence="2">Uncharacterized protein</fullName>
    </submittedName>
</protein>
<feature type="compositionally biased region" description="Low complexity" evidence="1">
    <location>
        <begin position="235"/>
        <end position="244"/>
    </location>
</feature>
<name>A0A0W0F2I1_MONRR</name>
<proteinExistence type="predicted"/>
<gene>
    <name evidence="2" type="ORF">WG66_16895</name>
</gene>
<feature type="region of interest" description="Disordered" evidence="1">
    <location>
        <begin position="107"/>
        <end position="135"/>
    </location>
</feature>
<evidence type="ECO:0000256" key="1">
    <source>
        <dbReference type="SAM" id="MobiDB-lite"/>
    </source>
</evidence>
<dbReference type="AlphaFoldDB" id="A0A0W0F2I1"/>
<evidence type="ECO:0000313" key="3">
    <source>
        <dbReference type="Proteomes" id="UP000054988"/>
    </source>
</evidence>
<reference evidence="2 3" key="1">
    <citation type="submission" date="2015-12" db="EMBL/GenBank/DDBJ databases">
        <title>Draft genome sequence of Moniliophthora roreri, the causal agent of frosty pod rot of cacao.</title>
        <authorList>
            <person name="Aime M.C."/>
            <person name="Diaz-Valderrama J.R."/>
            <person name="Kijpornyongpan T."/>
            <person name="Phillips-Mora W."/>
        </authorList>
    </citation>
    <scope>NUCLEOTIDE SEQUENCE [LARGE SCALE GENOMIC DNA]</scope>
    <source>
        <strain evidence="2 3">MCA 2952</strain>
    </source>
</reference>
<dbReference type="Proteomes" id="UP000054988">
    <property type="component" value="Unassembled WGS sequence"/>
</dbReference>
<accession>A0A0W0F2I1</accession>
<sequence>MVPVILPTPGHFVVVQLDAVESVAHLDNPELTEACQNLKNKKYLALVGDRDGLFWPDVPYYGYSFSFVHEGLKYEDENQQPIDPGIIDDAVRWFGYVAVDCRNRSEQLAPPEQQVSPTPTKAFHADSQDDEGSDGGVYESWNPTHEMERAMKLEEILEEIEEIDAELMELVVFRTSFDITELKQVTDPAELIEELEAFETLKDELVLGQRRRKIEDARKIDEGYFTKLNQSGNDTPSTSTSSSPSPTPSPTPSAVPKVPDSLRARGARLLKTVGRMMKRIVKLFHS</sequence>
<evidence type="ECO:0000313" key="2">
    <source>
        <dbReference type="EMBL" id="KTB30541.1"/>
    </source>
</evidence>
<comment type="caution">
    <text evidence="2">The sequence shown here is derived from an EMBL/GenBank/DDBJ whole genome shotgun (WGS) entry which is preliminary data.</text>
</comment>
<dbReference type="EMBL" id="LATX01002382">
    <property type="protein sequence ID" value="KTB30541.1"/>
    <property type="molecule type" value="Genomic_DNA"/>
</dbReference>